<evidence type="ECO:0008006" key="3">
    <source>
        <dbReference type="Google" id="ProtNLM"/>
    </source>
</evidence>
<protein>
    <recommendedName>
        <fullName evidence="3">Lipoprotein</fullName>
    </recommendedName>
</protein>
<name>A0A4Y5TQS5_9CAUD</name>
<proteinExistence type="predicted"/>
<keyword evidence="2" id="KW-1185">Reference proteome</keyword>
<gene>
    <name evidence="1" type="ORF">CPT_Marfa_037</name>
</gene>
<accession>A0A4Y5TQS5</accession>
<dbReference type="PROSITE" id="PS51257">
    <property type="entry name" value="PROKAR_LIPOPROTEIN"/>
    <property type="match status" value="1"/>
</dbReference>
<dbReference type="Proteomes" id="UP000320940">
    <property type="component" value="Segment"/>
</dbReference>
<dbReference type="EMBL" id="MN044033">
    <property type="protein sequence ID" value="QDB71692.1"/>
    <property type="molecule type" value="Genomic_DNA"/>
</dbReference>
<organism evidence="1 2">
    <name type="scientific">Klebsiella phage Marfa</name>
    <dbReference type="NCBI Taxonomy" id="2587809"/>
    <lineage>
        <taxon>Viruses</taxon>
        <taxon>Duplodnaviria</taxon>
        <taxon>Heunggongvirae</taxon>
        <taxon>Uroviricota</taxon>
        <taxon>Caudoviricetes</taxon>
        <taxon>Marfavirus</taxon>
        <taxon>Marfavirus marfa</taxon>
    </lineage>
</organism>
<reference evidence="2" key="1">
    <citation type="submission" date="2019-06" db="EMBL/GenBank/DDBJ databases">
        <title>Complete genome of the novel Klebsiella pneumoniae phage Marfa.</title>
        <authorList>
            <person name="Harb L."/>
            <person name="Boeckman J."/>
            <person name="Newkirk H."/>
            <person name="Liu M."/>
            <person name="Gill J."/>
            <person name="Ramsey J."/>
        </authorList>
    </citation>
    <scope>NUCLEOTIDE SEQUENCE [LARGE SCALE GENOMIC DNA]</scope>
</reference>
<evidence type="ECO:0000313" key="1">
    <source>
        <dbReference type="EMBL" id="QDB71692.1"/>
    </source>
</evidence>
<evidence type="ECO:0000313" key="2">
    <source>
        <dbReference type="Proteomes" id="UP000320940"/>
    </source>
</evidence>
<sequence>MKLKSILILAALTLTGCAQTEGYPYRLSDVGTIFTVGGNNIGYVRNANANQVHYSSDHEEAMATKREHDAKMDAIIAAEQAKQPKNSPFKRQCEINWKLDEVVLQQRLMNSSIHSYEANYRALNNHRLAAYSKVEKCIAKAEAKAK</sequence>